<dbReference type="Pfam" id="PF13456">
    <property type="entry name" value="RVT_3"/>
    <property type="match status" value="1"/>
</dbReference>
<dbReference type="GO" id="GO:0004523">
    <property type="term" value="F:RNA-DNA hybrid ribonuclease activity"/>
    <property type="evidence" value="ECO:0007669"/>
    <property type="project" value="InterPro"/>
</dbReference>
<comment type="caution">
    <text evidence="2">The sequence shown here is derived from an EMBL/GenBank/DDBJ whole genome shotgun (WGS) entry which is preliminary data.</text>
</comment>
<dbReference type="EMBL" id="JABWDY010037022">
    <property type="protein sequence ID" value="KAF5180733.1"/>
    <property type="molecule type" value="Genomic_DNA"/>
</dbReference>
<dbReference type="PANTHER" id="PTHR36617:SF15">
    <property type="entry name" value="REVERSE TRANSCRIPTASE ZINC-BINDING DOMAIN-CONTAINING PROTEIN"/>
    <property type="match status" value="1"/>
</dbReference>
<dbReference type="AlphaFoldDB" id="A0A7J6V722"/>
<dbReference type="CDD" id="cd06222">
    <property type="entry name" value="RNase_H_like"/>
    <property type="match status" value="1"/>
</dbReference>
<dbReference type="InterPro" id="IPR002156">
    <property type="entry name" value="RNaseH_domain"/>
</dbReference>
<reference evidence="2 3" key="1">
    <citation type="submission" date="2020-06" db="EMBL/GenBank/DDBJ databases">
        <title>Transcriptomic and genomic resources for Thalictrum thalictroides and T. hernandezii: Facilitating candidate gene discovery in an emerging model plant lineage.</title>
        <authorList>
            <person name="Arias T."/>
            <person name="Riano-Pachon D.M."/>
            <person name="Di Stilio V.S."/>
        </authorList>
    </citation>
    <scope>NUCLEOTIDE SEQUENCE [LARGE SCALE GENOMIC DNA]</scope>
    <source>
        <strain evidence="3">cv. WT478/WT964</strain>
        <tissue evidence="2">Leaves</tissue>
    </source>
</reference>
<evidence type="ECO:0000259" key="1">
    <source>
        <dbReference type="PROSITE" id="PS50879"/>
    </source>
</evidence>
<dbReference type="InterPro" id="IPR026960">
    <property type="entry name" value="RVT-Znf"/>
</dbReference>
<feature type="domain" description="RNase H type-1" evidence="1">
    <location>
        <begin position="1"/>
        <end position="97"/>
    </location>
</feature>
<organism evidence="2 3">
    <name type="scientific">Thalictrum thalictroides</name>
    <name type="common">Rue-anemone</name>
    <name type="synonym">Anemone thalictroides</name>
    <dbReference type="NCBI Taxonomy" id="46969"/>
    <lineage>
        <taxon>Eukaryota</taxon>
        <taxon>Viridiplantae</taxon>
        <taxon>Streptophyta</taxon>
        <taxon>Embryophyta</taxon>
        <taxon>Tracheophyta</taxon>
        <taxon>Spermatophyta</taxon>
        <taxon>Magnoliopsida</taxon>
        <taxon>Ranunculales</taxon>
        <taxon>Ranunculaceae</taxon>
        <taxon>Thalictroideae</taxon>
        <taxon>Thalictrum</taxon>
    </lineage>
</organism>
<evidence type="ECO:0000313" key="2">
    <source>
        <dbReference type="EMBL" id="KAF5180733.1"/>
    </source>
</evidence>
<gene>
    <name evidence="2" type="ORF">FRX31_029662</name>
</gene>
<dbReference type="InterPro" id="IPR044730">
    <property type="entry name" value="RNase_H-like_dom_plant"/>
</dbReference>
<dbReference type="PANTHER" id="PTHR36617">
    <property type="entry name" value="PROTEIN, PUTATIVE-RELATED"/>
    <property type="match status" value="1"/>
</dbReference>
<dbReference type="Pfam" id="PF13966">
    <property type="entry name" value="zf-RVT"/>
    <property type="match status" value="1"/>
</dbReference>
<accession>A0A7J6V722</accession>
<proteinExistence type="predicted"/>
<evidence type="ECO:0000313" key="3">
    <source>
        <dbReference type="Proteomes" id="UP000554482"/>
    </source>
</evidence>
<dbReference type="OrthoDB" id="1752219at2759"/>
<dbReference type="InterPro" id="IPR012337">
    <property type="entry name" value="RNaseH-like_sf"/>
</dbReference>
<dbReference type="Proteomes" id="UP000554482">
    <property type="component" value="Unassembled WGS sequence"/>
</dbReference>
<keyword evidence="3" id="KW-1185">Reference proteome</keyword>
<dbReference type="GO" id="GO:0003676">
    <property type="term" value="F:nucleic acid binding"/>
    <property type="evidence" value="ECO:0007669"/>
    <property type="project" value="InterPro"/>
</dbReference>
<dbReference type="Gene3D" id="3.30.420.10">
    <property type="entry name" value="Ribonuclease H-like superfamily/Ribonuclease H"/>
    <property type="match status" value="1"/>
</dbReference>
<dbReference type="SUPFAM" id="SSF53098">
    <property type="entry name" value="Ribonuclease H-like"/>
    <property type="match status" value="1"/>
</dbReference>
<protein>
    <recommendedName>
        <fullName evidence="1">RNase H type-1 domain-containing protein</fullName>
    </recommendedName>
</protein>
<sequence>MANFFSYYGNGTNNEAESRAIMEGISLCKSLGYHNILILTDSNLCFKWFYKLFKIPWPLRVWWKRIWDIAATCQVTVEHTYREGNKAADHLASLGIKHKGDGAANCHVDINFKQFLVGIEDAFSVNADSEVMPDSSMTDANGDDSDKQAAEKIPEDNGLFGEVSNHKAPANGTINIQDLETKVSSYYSLQAQFPLIYTISLAKNSTISALRTISEGEGVWDLRLRRNRFEWEDEHFRHLMTLLTGYVVEEGDDMWRWKEGNHGVFSVRSMYKLLREQSSMHNQVTNVTFPASLIWNQNMPAKVKFFFWTVMHNRTLTVDNLIRRGSLLSPVCSPCGCINESITHLFLHCTVSLRIWKEMTIPVAATYQQLFAVDSVLLWLQNWKGGHQQEWAARLWKLLPYATIWIIWKARNSKIFKGKELKVDKVCNEIKATLWFWCANWGGRKRFRFRDLIINWEQVIRGQIEPE</sequence>
<dbReference type="PROSITE" id="PS50879">
    <property type="entry name" value="RNASE_H_1"/>
    <property type="match status" value="1"/>
</dbReference>
<name>A0A7J6V722_THATH</name>
<dbReference type="InterPro" id="IPR036397">
    <property type="entry name" value="RNaseH_sf"/>
</dbReference>